<comment type="caution">
    <text evidence="1">The sequence shown here is derived from an EMBL/GenBank/DDBJ whole genome shotgun (WGS) entry which is preliminary data.</text>
</comment>
<gene>
    <name evidence="1" type="ORF">SAMN05444420_101348</name>
</gene>
<name>A0A1H2R4Z9_9FLAO</name>
<evidence type="ECO:0000313" key="2">
    <source>
        <dbReference type="Proteomes" id="UP000182771"/>
    </source>
</evidence>
<accession>A0A1H2R4Z9</accession>
<dbReference type="AlphaFoldDB" id="A0A1H2R4Z9"/>
<organism evidence="1 2">
    <name type="scientific">Capnocytophaga granulosa</name>
    <dbReference type="NCBI Taxonomy" id="45242"/>
    <lineage>
        <taxon>Bacteria</taxon>
        <taxon>Pseudomonadati</taxon>
        <taxon>Bacteroidota</taxon>
        <taxon>Flavobacteriia</taxon>
        <taxon>Flavobacteriales</taxon>
        <taxon>Flavobacteriaceae</taxon>
        <taxon>Capnocytophaga</taxon>
    </lineage>
</organism>
<proteinExistence type="predicted"/>
<reference evidence="1 2" key="1">
    <citation type="submission" date="2016-10" db="EMBL/GenBank/DDBJ databases">
        <authorList>
            <person name="Varghese N."/>
            <person name="Submissions S."/>
        </authorList>
    </citation>
    <scope>NUCLEOTIDE SEQUENCE [LARGE SCALE GENOMIC DNA]</scope>
    <source>
        <strain evidence="1 2">DSM 11449</strain>
    </source>
</reference>
<sequence length="45" mass="5443">MRKSSKEKRNDRTKPLKKLIKFVLKREKQKNIDIERGRESAKIAF</sequence>
<dbReference type="Proteomes" id="UP000182771">
    <property type="component" value="Unassembled WGS sequence"/>
</dbReference>
<protein>
    <submittedName>
        <fullName evidence="1">Uncharacterized protein</fullName>
    </submittedName>
</protein>
<evidence type="ECO:0000313" key="1">
    <source>
        <dbReference type="EMBL" id="SDW14516.1"/>
    </source>
</evidence>
<dbReference type="EMBL" id="FNND01000001">
    <property type="protein sequence ID" value="SDW14516.1"/>
    <property type="molecule type" value="Genomic_DNA"/>
</dbReference>
<keyword evidence="2" id="KW-1185">Reference proteome</keyword>